<dbReference type="EMBL" id="CM032188">
    <property type="protein sequence ID" value="KAG7088474.1"/>
    <property type="molecule type" value="Genomic_DNA"/>
</dbReference>
<evidence type="ECO:0000313" key="2">
    <source>
        <dbReference type="Proteomes" id="UP001049176"/>
    </source>
</evidence>
<dbReference type="RefSeq" id="XP_043004945.1">
    <property type="nucleotide sequence ID" value="XM_043157578.1"/>
</dbReference>
<dbReference type="AlphaFoldDB" id="A0A9P7UQT7"/>
<proteinExistence type="predicted"/>
<dbReference type="Proteomes" id="UP001049176">
    <property type="component" value="Chromosome 8"/>
</dbReference>
<comment type="caution">
    <text evidence="1">The sequence shown here is derived from an EMBL/GenBank/DDBJ whole genome shotgun (WGS) entry which is preliminary data.</text>
</comment>
<dbReference type="GeneID" id="66081538"/>
<accession>A0A9P7UQT7</accession>
<evidence type="ECO:0000313" key="1">
    <source>
        <dbReference type="EMBL" id="KAG7088474.1"/>
    </source>
</evidence>
<organism evidence="1 2">
    <name type="scientific">Marasmius oreades</name>
    <name type="common">fairy-ring Marasmius</name>
    <dbReference type="NCBI Taxonomy" id="181124"/>
    <lineage>
        <taxon>Eukaryota</taxon>
        <taxon>Fungi</taxon>
        <taxon>Dikarya</taxon>
        <taxon>Basidiomycota</taxon>
        <taxon>Agaricomycotina</taxon>
        <taxon>Agaricomycetes</taxon>
        <taxon>Agaricomycetidae</taxon>
        <taxon>Agaricales</taxon>
        <taxon>Marasmiineae</taxon>
        <taxon>Marasmiaceae</taxon>
        <taxon>Marasmius</taxon>
    </lineage>
</organism>
<protein>
    <submittedName>
        <fullName evidence="1">Uncharacterized protein</fullName>
    </submittedName>
</protein>
<sequence length="189" mass="22023">MSSLPPTFTSLYRLFLRTASASVLHHKLATRNLRQLWRPAFADAVHTLRKLEKAGIEGNVPECRELQEWLGGWEKRMDSTLSLLYNSAASRGLPHQLTRNLSFIVLSEHQRLRRQASQLPVWNPRLPYDSREYQVRKSTAKENAKQRWKEFSDDAWKSLGEVVRMAEGRDNISLGRIMIKGRIIRRERS</sequence>
<dbReference type="OrthoDB" id="2770090at2759"/>
<dbReference type="KEGG" id="more:E1B28_012463"/>
<keyword evidence="2" id="KW-1185">Reference proteome</keyword>
<reference evidence="1" key="1">
    <citation type="journal article" date="2021" name="Genome Biol. Evol.">
        <title>The assembled and annotated genome of the fairy-ring fungus Marasmius oreades.</title>
        <authorList>
            <person name="Hiltunen M."/>
            <person name="Ament-Velasquez S.L."/>
            <person name="Johannesson H."/>
        </authorList>
    </citation>
    <scope>NUCLEOTIDE SEQUENCE</scope>
    <source>
        <strain evidence="1">03SP1</strain>
    </source>
</reference>
<name>A0A9P7UQT7_9AGAR</name>
<gene>
    <name evidence="1" type="ORF">E1B28_012463</name>
</gene>